<organism evidence="4 5">
    <name type="scientific">Haladaptatus litoreus</name>
    <dbReference type="NCBI Taxonomy" id="553468"/>
    <lineage>
        <taxon>Archaea</taxon>
        <taxon>Methanobacteriati</taxon>
        <taxon>Methanobacteriota</taxon>
        <taxon>Stenosarchaea group</taxon>
        <taxon>Halobacteria</taxon>
        <taxon>Halobacteriales</taxon>
        <taxon>Haladaptataceae</taxon>
        <taxon>Haladaptatus</taxon>
    </lineage>
</organism>
<dbReference type="OrthoDB" id="304381at2157"/>
<keyword evidence="1" id="KW-0813">Transport</keyword>
<reference evidence="5" key="1">
    <citation type="submission" date="2017-01" db="EMBL/GenBank/DDBJ databases">
        <authorList>
            <person name="Varghese N."/>
            <person name="Submissions S."/>
        </authorList>
    </citation>
    <scope>NUCLEOTIDE SEQUENCE [LARGE SCALE GENOMIC DNA]</scope>
    <source>
        <strain evidence="5">CGMCC 1.7737</strain>
    </source>
</reference>
<dbReference type="Proteomes" id="UP000186914">
    <property type="component" value="Unassembled WGS sequence"/>
</dbReference>
<evidence type="ECO:0000313" key="5">
    <source>
        <dbReference type="Proteomes" id="UP000186914"/>
    </source>
</evidence>
<evidence type="ECO:0000256" key="3">
    <source>
        <dbReference type="SAM" id="MobiDB-lite"/>
    </source>
</evidence>
<dbReference type="PANTHER" id="PTHR30532">
    <property type="entry name" value="IRON III DICITRATE-BINDING PERIPLASMIC PROTEIN"/>
    <property type="match status" value="1"/>
</dbReference>
<protein>
    <submittedName>
        <fullName evidence="4">Iron complex transport system substrate-binding protein</fullName>
    </submittedName>
</protein>
<dbReference type="InterPro" id="IPR051313">
    <property type="entry name" value="Bact_iron-sidero_bind"/>
</dbReference>
<name>A0A1N7CMM1_9EURY</name>
<keyword evidence="2" id="KW-0732">Signal</keyword>
<accession>A0A1N7CMM1</accession>
<dbReference type="RefSeq" id="WP_076431075.1">
    <property type="nucleotide sequence ID" value="NZ_FTNO01000003.1"/>
</dbReference>
<evidence type="ECO:0000256" key="2">
    <source>
        <dbReference type="ARBA" id="ARBA00022729"/>
    </source>
</evidence>
<dbReference type="AlphaFoldDB" id="A0A1N7CMM1"/>
<gene>
    <name evidence="4" type="ORF">SAMN05421858_3111</name>
</gene>
<dbReference type="EMBL" id="FTNO01000003">
    <property type="protein sequence ID" value="SIR64869.1"/>
    <property type="molecule type" value="Genomic_DNA"/>
</dbReference>
<feature type="region of interest" description="Disordered" evidence="3">
    <location>
        <begin position="27"/>
        <end position="61"/>
    </location>
</feature>
<feature type="compositionally biased region" description="Acidic residues" evidence="3">
    <location>
        <begin position="37"/>
        <end position="55"/>
    </location>
</feature>
<dbReference type="SUPFAM" id="SSF53807">
    <property type="entry name" value="Helical backbone' metal receptor"/>
    <property type="match status" value="1"/>
</dbReference>
<dbReference type="PANTHER" id="PTHR30532:SF1">
    <property type="entry name" value="IRON(3+)-HYDROXAMATE-BINDING PROTEIN FHUD"/>
    <property type="match status" value="1"/>
</dbReference>
<dbReference type="Gene3D" id="3.40.50.1980">
    <property type="entry name" value="Nitrogenase molybdenum iron protein domain"/>
    <property type="match status" value="2"/>
</dbReference>
<sequence>MSDDSSGHETPTRRDYMKYGGTVIGGGLLAGCTGDSPETDTSTDETTIEEADTSTEDGSNTVEMFPVGEVEFEEVPETWTSTSNDAWADMAIALGQADGCRTPGARTQIYYDALGIEVDTDWPWLWQDGGYSKEMFYERDADLHLLDPNLVMQWDSNWNESDIEEIESNVGPFFCCYNRRVTNEWQKELDYPERVPSMLEAFEKLGEVFEEEERVEGFLDVHAEMQAELDDRLNGVEPATVGLINGGSEPAKGKFYPLNISDSGYEMKTYQDLGVEDEFAKLDDGVYGGTIDYEKLLEVDPGVIVVQWEIINTDANHFDPEAFDEQFVAPMEEDPVGSQLTAVQQGNVYPGPYPEQGPIANLFQTELTGQLLYPEQFGEFDPQAYPEVPEEYQLFDRQRVADIINGDI</sequence>
<proteinExistence type="predicted"/>
<keyword evidence="5" id="KW-1185">Reference proteome</keyword>
<evidence type="ECO:0000313" key="4">
    <source>
        <dbReference type="EMBL" id="SIR64869.1"/>
    </source>
</evidence>
<evidence type="ECO:0000256" key="1">
    <source>
        <dbReference type="ARBA" id="ARBA00022448"/>
    </source>
</evidence>